<dbReference type="InterPro" id="IPR036390">
    <property type="entry name" value="WH_DNA-bd_sf"/>
</dbReference>
<gene>
    <name evidence="3" type="ORF">QLQ12_09505</name>
</gene>
<dbReference type="EMBL" id="JASCTH010000005">
    <property type="protein sequence ID" value="MDI6098834.1"/>
    <property type="molecule type" value="Genomic_DNA"/>
</dbReference>
<feature type="domain" description="HTH marR-type" evidence="2">
    <location>
        <begin position="9"/>
        <end position="142"/>
    </location>
</feature>
<protein>
    <submittedName>
        <fullName evidence="3">MarR family transcriptional regulator</fullName>
    </submittedName>
</protein>
<keyword evidence="4" id="KW-1185">Reference proteome</keyword>
<name>A0ABT6WGI5_9ACTN</name>
<evidence type="ECO:0000313" key="3">
    <source>
        <dbReference type="EMBL" id="MDI6098834.1"/>
    </source>
</evidence>
<dbReference type="PANTHER" id="PTHR33164">
    <property type="entry name" value="TRANSCRIPTIONAL REGULATOR, MARR FAMILY"/>
    <property type="match status" value="1"/>
</dbReference>
<dbReference type="SMART" id="SM00347">
    <property type="entry name" value="HTH_MARR"/>
    <property type="match status" value="1"/>
</dbReference>
<dbReference type="PANTHER" id="PTHR33164:SF43">
    <property type="entry name" value="HTH-TYPE TRANSCRIPTIONAL REPRESSOR YETL"/>
    <property type="match status" value="1"/>
</dbReference>
<accession>A0ABT6WGI5</accession>
<proteinExistence type="predicted"/>
<dbReference type="PROSITE" id="PS50995">
    <property type="entry name" value="HTH_MARR_2"/>
    <property type="match status" value="1"/>
</dbReference>
<dbReference type="PRINTS" id="PR00598">
    <property type="entry name" value="HTHMARR"/>
</dbReference>
<sequence>MSGDDLDQALLLQGRISAFVRAFGLHQPDRTPCGQPVPSSEAHALGELDRDGPLTQTELGRRLRLEKSTVSRLVNQLINRGWARRAERDGDARLVWLELTPAGGRAAGELAAARAARFAELLRNIPAEQRPAVIDALTTLVEAAAGPGGAGTASHG</sequence>
<dbReference type="Proteomes" id="UP001241758">
    <property type="component" value="Unassembled WGS sequence"/>
</dbReference>
<dbReference type="InterPro" id="IPR036388">
    <property type="entry name" value="WH-like_DNA-bd_sf"/>
</dbReference>
<dbReference type="Pfam" id="PF12802">
    <property type="entry name" value="MarR_2"/>
    <property type="match status" value="1"/>
</dbReference>
<feature type="region of interest" description="Disordered" evidence="1">
    <location>
        <begin position="30"/>
        <end position="53"/>
    </location>
</feature>
<comment type="caution">
    <text evidence="3">The sequence shown here is derived from an EMBL/GenBank/DDBJ whole genome shotgun (WGS) entry which is preliminary data.</text>
</comment>
<evidence type="ECO:0000256" key="1">
    <source>
        <dbReference type="SAM" id="MobiDB-lite"/>
    </source>
</evidence>
<organism evidence="3 4">
    <name type="scientific">Actinoplanes sandaracinus</name>
    <dbReference type="NCBI Taxonomy" id="3045177"/>
    <lineage>
        <taxon>Bacteria</taxon>
        <taxon>Bacillati</taxon>
        <taxon>Actinomycetota</taxon>
        <taxon>Actinomycetes</taxon>
        <taxon>Micromonosporales</taxon>
        <taxon>Micromonosporaceae</taxon>
        <taxon>Actinoplanes</taxon>
    </lineage>
</organism>
<evidence type="ECO:0000313" key="4">
    <source>
        <dbReference type="Proteomes" id="UP001241758"/>
    </source>
</evidence>
<dbReference type="InterPro" id="IPR000835">
    <property type="entry name" value="HTH_MarR-typ"/>
</dbReference>
<dbReference type="RefSeq" id="WP_282758714.1">
    <property type="nucleotide sequence ID" value="NZ_JASCTH010000005.1"/>
</dbReference>
<dbReference type="Gene3D" id="1.10.10.10">
    <property type="entry name" value="Winged helix-like DNA-binding domain superfamily/Winged helix DNA-binding domain"/>
    <property type="match status" value="1"/>
</dbReference>
<dbReference type="InterPro" id="IPR039422">
    <property type="entry name" value="MarR/SlyA-like"/>
</dbReference>
<reference evidence="3 4" key="1">
    <citation type="submission" date="2023-05" db="EMBL/GenBank/DDBJ databases">
        <title>Actinoplanes sp. NEAU-A12 genome sequencing.</title>
        <authorList>
            <person name="Wang Z.-S."/>
        </authorList>
    </citation>
    <scope>NUCLEOTIDE SEQUENCE [LARGE SCALE GENOMIC DNA]</scope>
    <source>
        <strain evidence="3 4">NEAU-A12</strain>
    </source>
</reference>
<evidence type="ECO:0000259" key="2">
    <source>
        <dbReference type="PROSITE" id="PS50995"/>
    </source>
</evidence>
<dbReference type="SUPFAM" id="SSF46785">
    <property type="entry name" value="Winged helix' DNA-binding domain"/>
    <property type="match status" value="1"/>
</dbReference>